<feature type="non-terminal residue" evidence="1">
    <location>
        <position position="59"/>
    </location>
</feature>
<organism evidence="1 2">
    <name type="scientific">Pelobates cultripes</name>
    <name type="common">Western spadefoot toad</name>
    <dbReference type="NCBI Taxonomy" id="61616"/>
    <lineage>
        <taxon>Eukaryota</taxon>
        <taxon>Metazoa</taxon>
        <taxon>Chordata</taxon>
        <taxon>Craniata</taxon>
        <taxon>Vertebrata</taxon>
        <taxon>Euteleostomi</taxon>
        <taxon>Amphibia</taxon>
        <taxon>Batrachia</taxon>
        <taxon>Anura</taxon>
        <taxon>Pelobatoidea</taxon>
        <taxon>Pelobatidae</taxon>
        <taxon>Pelobates</taxon>
    </lineage>
</organism>
<evidence type="ECO:0000313" key="2">
    <source>
        <dbReference type="Proteomes" id="UP001295444"/>
    </source>
</evidence>
<dbReference type="Proteomes" id="UP001295444">
    <property type="component" value="Chromosome 06"/>
</dbReference>
<keyword evidence="2" id="KW-1185">Reference proteome</keyword>
<dbReference type="AlphaFoldDB" id="A0AAD1SIJ6"/>
<accession>A0AAD1SIJ6</accession>
<sequence>SCSTKKTPPLDLESGNVSENWAKWRELIELVYAGPDAAHWTDQQKAAYFLISVGQTGRD</sequence>
<reference evidence="1" key="1">
    <citation type="submission" date="2022-03" db="EMBL/GenBank/DDBJ databases">
        <authorList>
            <person name="Alioto T."/>
            <person name="Alioto T."/>
            <person name="Gomez Garrido J."/>
        </authorList>
    </citation>
    <scope>NUCLEOTIDE SEQUENCE</scope>
</reference>
<dbReference type="EMBL" id="OW240917">
    <property type="protein sequence ID" value="CAH2299977.1"/>
    <property type="molecule type" value="Genomic_DNA"/>
</dbReference>
<evidence type="ECO:0000313" key="1">
    <source>
        <dbReference type="EMBL" id="CAH2299977.1"/>
    </source>
</evidence>
<protein>
    <submittedName>
        <fullName evidence="1">Uncharacterized protein</fullName>
    </submittedName>
</protein>
<name>A0AAD1SIJ6_PELCU</name>
<gene>
    <name evidence="1" type="ORF">PECUL_23A060159</name>
</gene>
<feature type="non-terminal residue" evidence="1">
    <location>
        <position position="1"/>
    </location>
</feature>
<proteinExistence type="predicted"/>